<keyword evidence="5 8" id="KW-0812">Transmembrane</keyword>
<evidence type="ECO:0000259" key="9">
    <source>
        <dbReference type="PROSITE" id="PS51201"/>
    </source>
</evidence>
<keyword evidence="4" id="KW-0406">Ion transport</keyword>
<reference evidence="11" key="1">
    <citation type="submission" date="2009-07" db="EMBL/GenBank/DDBJ databases">
        <title>Complete sequence of Geobacter sp. M21.</title>
        <authorList>
            <consortium name="US DOE Joint Genome Institute"/>
            <person name="Lucas S."/>
            <person name="Copeland A."/>
            <person name="Lapidus A."/>
            <person name="Glavina del Rio T."/>
            <person name="Dalin E."/>
            <person name="Tice H."/>
            <person name="Bruce D."/>
            <person name="Goodwin L."/>
            <person name="Pitluck S."/>
            <person name="Saunders E."/>
            <person name="Brettin T."/>
            <person name="Detter J.C."/>
            <person name="Han C."/>
            <person name="Larimer F."/>
            <person name="Land M."/>
            <person name="Hauser L."/>
            <person name="Kyrpides N."/>
            <person name="Ovchinnikova G."/>
            <person name="Lovley D."/>
        </authorList>
    </citation>
    <scope>NUCLEOTIDE SEQUENCE [LARGE SCALE GENOMIC DNA]</scope>
    <source>
        <strain evidence="11">M21</strain>
    </source>
</reference>
<dbReference type="GO" id="GO:0016020">
    <property type="term" value="C:membrane"/>
    <property type="evidence" value="ECO:0007669"/>
    <property type="project" value="UniProtKB-SubCell"/>
</dbReference>
<evidence type="ECO:0000256" key="2">
    <source>
        <dbReference type="ARBA" id="ARBA00005551"/>
    </source>
</evidence>
<evidence type="ECO:0000259" key="10">
    <source>
        <dbReference type="PROSITE" id="PS51202"/>
    </source>
</evidence>
<dbReference type="PANTHER" id="PTHR42751:SF3">
    <property type="entry name" value="SODIUM_GLUTAMATE SYMPORTER"/>
    <property type="match status" value="1"/>
</dbReference>
<dbReference type="HOGENOM" id="CLU_005126_9_0_7"/>
<dbReference type="GO" id="GO:0015297">
    <property type="term" value="F:antiporter activity"/>
    <property type="evidence" value="ECO:0007669"/>
    <property type="project" value="InterPro"/>
</dbReference>
<dbReference type="GO" id="GO:1902600">
    <property type="term" value="P:proton transmembrane transport"/>
    <property type="evidence" value="ECO:0007669"/>
    <property type="project" value="InterPro"/>
</dbReference>
<dbReference type="SUPFAM" id="SSF116726">
    <property type="entry name" value="TrkA C-terminal domain-like"/>
    <property type="match status" value="1"/>
</dbReference>
<dbReference type="Gene3D" id="3.40.50.720">
    <property type="entry name" value="NAD(P)-binding Rossmann-like Domain"/>
    <property type="match status" value="1"/>
</dbReference>
<dbReference type="InterPro" id="IPR036291">
    <property type="entry name" value="NAD(P)-bd_dom_sf"/>
</dbReference>
<evidence type="ECO:0000256" key="8">
    <source>
        <dbReference type="SAM" id="Phobius"/>
    </source>
</evidence>
<feature type="transmembrane region" description="Helical" evidence="8">
    <location>
        <begin position="216"/>
        <end position="249"/>
    </location>
</feature>
<feature type="transmembrane region" description="Helical" evidence="8">
    <location>
        <begin position="57"/>
        <end position="76"/>
    </location>
</feature>
<dbReference type="AlphaFoldDB" id="C6E855"/>
<keyword evidence="7 8" id="KW-0472">Membrane</keyword>
<comment type="subcellular location">
    <subcellularLocation>
        <location evidence="1">Membrane</location>
        <topology evidence="1">Multi-pass membrane protein</topology>
    </subcellularLocation>
</comment>
<dbReference type="STRING" id="443144.GM21_1991"/>
<feature type="transmembrane region" description="Helical" evidence="8">
    <location>
        <begin position="322"/>
        <end position="340"/>
    </location>
</feature>
<dbReference type="PROSITE" id="PS51202">
    <property type="entry name" value="RCK_C"/>
    <property type="match status" value="1"/>
</dbReference>
<evidence type="ECO:0000256" key="4">
    <source>
        <dbReference type="ARBA" id="ARBA00022538"/>
    </source>
</evidence>
<dbReference type="PROSITE" id="PS51201">
    <property type="entry name" value="RCK_N"/>
    <property type="match status" value="1"/>
</dbReference>
<comment type="similarity">
    <text evidence="2">Belongs to the monovalent cation:proton antiporter 2 (CPA2) transporter (TC 2.A.37) family.</text>
</comment>
<proteinExistence type="inferred from homology"/>
<evidence type="ECO:0000256" key="3">
    <source>
        <dbReference type="ARBA" id="ARBA00022448"/>
    </source>
</evidence>
<evidence type="ECO:0000256" key="5">
    <source>
        <dbReference type="ARBA" id="ARBA00022692"/>
    </source>
</evidence>
<dbReference type="GO" id="GO:0008324">
    <property type="term" value="F:monoatomic cation transmembrane transporter activity"/>
    <property type="evidence" value="ECO:0007669"/>
    <property type="project" value="InterPro"/>
</dbReference>
<dbReference type="Gene3D" id="1.20.1530.20">
    <property type="match status" value="1"/>
</dbReference>
<protein>
    <submittedName>
        <fullName evidence="11">Sodium/hydrogen exchanger</fullName>
    </submittedName>
</protein>
<feature type="domain" description="RCK N-terminal" evidence="9">
    <location>
        <begin position="408"/>
        <end position="525"/>
    </location>
</feature>
<dbReference type="Pfam" id="PF02254">
    <property type="entry name" value="TrkA_N"/>
    <property type="match status" value="1"/>
</dbReference>
<dbReference type="InterPro" id="IPR003148">
    <property type="entry name" value="RCK_N"/>
</dbReference>
<dbReference type="InterPro" id="IPR036721">
    <property type="entry name" value="RCK_C_sf"/>
</dbReference>
<feature type="domain" description="RCK C-terminal" evidence="10">
    <location>
        <begin position="573"/>
        <end position="658"/>
    </location>
</feature>
<feature type="transmembrane region" description="Helical" evidence="8">
    <location>
        <begin position="116"/>
        <end position="135"/>
    </location>
</feature>
<dbReference type="InterPro" id="IPR006037">
    <property type="entry name" value="RCK_C"/>
</dbReference>
<dbReference type="OrthoDB" id="9781411at2"/>
<evidence type="ECO:0000256" key="6">
    <source>
        <dbReference type="ARBA" id="ARBA00022989"/>
    </source>
</evidence>
<dbReference type="SUPFAM" id="SSF51735">
    <property type="entry name" value="NAD(P)-binding Rossmann-fold domains"/>
    <property type="match status" value="1"/>
</dbReference>
<sequence>MEFVALRDIVVLFGLALLTVVLLRRFNLPSIIGFLITGVVAGPHALRFIKNAHQVEQMAEIGVVLLLFTIGIEFSLKELMRIRHLVLIGGGLQLFLTIAVVAGISNLDGFPAPQAIFFGFLVALSSTAILMKLLMDAGETDTPHGKTAFGILIFQDLCIVPLMLFTPFLAGGGSGLLDVAIVTLKAVAVVVGAHFGARFVIPWIFEQVVKTRSRELFVLSIIFIGMGTAWLTSQAGLSLALGAFIAGLAISESEYSHQALSDIMPFREAFMSLFFISVGMLLKPAILLKFPILIIGMVIFIILIKAVLTSAVVFALGLPMRIAIIAALSLAQIGEFSFVLSRSGLSHGLLTPETYQLFLAASIATMALTPLCMKVSGPVADYLTKLLPHEWTRGRSSLAQNGKRTTLNDHIIIVGFGVNGKNLARVLKNLEIPHVAIDTNPFTVRNQTRMGEQIIFGDASKPEILTHAGVEQARIVVVAISDAAASRRLVSLARKMNPSIHVIVRTRYLLEMEPLFMLGANEVIPEEFETSVEILSRVLKRFLIPQDVVEECVADVRRDGYEMLRTASKRHSHAVGITGFLSGAEVGSFRVQKGSPVEGESLREGLLRTQSGVTLVAVKRGPDITPNPDPVWQFCVNDIALVLGTPEQMRAAAKLFEPARAAAGAP</sequence>
<dbReference type="GO" id="GO:0006813">
    <property type="term" value="P:potassium ion transport"/>
    <property type="evidence" value="ECO:0007669"/>
    <property type="project" value="UniProtKB-KW"/>
</dbReference>
<feature type="transmembrane region" description="Helical" evidence="8">
    <location>
        <begin position="182"/>
        <end position="204"/>
    </location>
</feature>
<dbReference type="Pfam" id="PF00999">
    <property type="entry name" value="Na_H_Exchanger"/>
    <property type="match status" value="1"/>
</dbReference>
<keyword evidence="4" id="KW-0630">Potassium</keyword>
<dbReference type="eggNOG" id="COG0475">
    <property type="taxonomic scope" value="Bacteria"/>
</dbReference>
<gene>
    <name evidence="11" type="ordered locus">GM21_1991</name>
</gene>
<evidence type="ECO:0000256" key="7">
    <source>
        <dbReference type="ARBA" id="ARBA00023136"/>
    </source>
</evidence>
<accession>C6E855</accession>
<dbReference type="KEGG" id="gem:GM21_1991"/>
<dbReference type="PANTHER" id="PTHR42751">
    <property type="entry name" value="SODIUM/HYDROGEN EXCHANGER FAMILY/TRKA DOMAIN PROTEIN"/>
    <property type="match status" value="1"/>
</dbReference>
<dbReference type="Pfam" id="PF02080">
    <property type="entry name" value="TrkA_C"/>
    <property type="match status" value="1"/>
</dbReference>
<dbReference type="InterPro" id="IPR006153">
    <property type="entry name" value="Cation/H_exchanger_TM"/>
</dbReference>
<dbReference type="EMBL" id="CP001661">
    <property type="protein sequence ID" value="ACT18043.1"/>
    <property type="molecule type" value="Genomic_DNA"/>
</dbReference>
<keyword evidence="4" id="KW-0633">Potassium transport</keyword>
<feature type="transmembrane region" description="Helical" evidence="8">
    <location>
        <begin position="293"/>
        <end position="316"/>
    </location>
</feature>
<feature type="transmembrane region" description="Helical" evidence="8">
    <location>
        <begin position="85"/>
        <end position="104"/>
    </location>
</feature>
<dbReference type="InterPro" id="IPR038770">
    <property type="entry name" value="Na+/solute_symporter_sf"/>
</dbReference>
<feature type="transmembrane region" description="Helical" evidence="8">
    <location>
        <begin position="147"/>
        <end position="170"/>
    </location>
</feature>
<keyword evidence="3" id="KW-0813">Transport</keyword>
<organism evidence="11">
    <name type="scientific">Geobacter sp. (strain M21)</name>
    <dbReference type="NCBI Taxonomy" id="443144"/>
    <lineage>
        <taxon>Bacteria</taxon>
        <taxon>Pseudomonadati</taxon>
        <taxon>Thermodesulfobacteriota</taxon>
        <taxon>Desulfuromonadia</taxon>
        <taxon>Geobacterales</taxon>
        <taxon>Geobacteraceae</taxon>
        <taxon>Geobacter</taxon>
    </lineage>
</organism>
<evidence type="ECO:0000313" key="11">
    <source>
        <dbReference type="EMBL" id="ACT18043.1"/>
    </source>
</evidence>
<dbReference type="Gene3D" id="3.30.70.1450">
    <property type="entry name" value="Regulator of K+ conductance, C-terminal domain"/>
    <property type="match status" value="1"/>
</dbReference>
<keyword evidence="6 8" id="KW-1133">Transmembrane helix</keyword>
<dbReference type="eggNOG" id="COG1226">
    <property type="taxonomic scope" value="Bacteria"/>
</dbReference>
<name>C6E855_GEOSM</name>
<evidence type="ECO:0000256" key="1">
    <source>
        <dbReference type="ARBA" id="ARBA00004141"/>
    </source>
</evidence>